<comment type="similarity">
    <text evidence="3">Belongs to the glycosyltransferase 6 family.</text>
</comment>
<accession>A0ABM1CD35</accession>
<dbReference type="PANTHER" id="PTHR10462:SF27">
    <property type="entry name" value="GLYCOSYLTRANSFERASE 6 DOMAIN-CONTAINING PROTEIN 1-RELATED"/>
    <property type="match status" value="1"/>
</dbReference>
<keyword evidence="6" id="KW-0812">Transmembrane</keyword>
<dbReference type="SUPFAM" id="SSF53448">
    <property type="entry name" value="Nucleotide-diphospho-sugar transferases"/>
    <property type="match status" value="1"/>
</dbReference>
<keyword evidence="11" id="KW-0732">Signal</keyword>
<name>A0ABM1CD35_CERSS</name>
<gene>
    <name evidence="13" type="primary">LOC101389689</name>
</gene>
<keyword evidence="12" id="KW-1185">Reference proteome</keyword>
<dbReference type="PANTHER" id="PTHR10462">
    <property type="entry name" value="GLYCOSYLTRANSFERASE-RELATED"/>
    <property type="match status" value="1"/>
</dbReference>
<keyword evidence="10" id="KW-0325">Glycoprotein</keyword>
<sequence length="309" mass="36337">MNSKRKKMLLMISCVVSLILVERHSRNQVEELRLSDWFNPRRRPEVITTTDWLAPVIWEGTFNRQVLEKYYRKQNLTTGLAVFAIGSIADQYLEQFLRSAIKHFMTGYRVVFYITVDNLNRVPDLEPGPLQTFKVFTIKEESWWHDFHVMRMNSLSEQITQHIQDEVDFLFSMAISQIFQNDVGVETLGTSVAQLHAWWYFKDTKNFPYERRRKSAACIPFGQGDFYYDSAFVGGTPLEVLHLIEECLKGIAQDNKKGLDSTYESHLNKYFFLNKPTKLLSPEYNWDATFYPPPQVQYVKVAQLSKEKW</sequence>
<evidence type="ECO:0000313" key="12">
    <source>
        <dbReference type="Proteomes" id="UP000694910"/>
    </source>
</evidence>
<comment type="cofactor">
    <cofactor evidence="1">
        <name>Mn(2+)</name>
        <dbReference type="ChEBI" id="CHEBI:29035"/>
    </cofactor>
</comment>
<dbReference type="InterPro" id="IPR005076">
    <property type="entry name" value="Glyco_trans_6"/>
</dbReference>
<keyword evidence="9" id="KW-0472">Membrane</keyword>
<proteinExistence type="inferred from homology"/>
<reference evidence="13" key="1">
    <citation type="submission" date="2025-08" db="UniProtKB">
        <authorList>
            <consortium name="RefSeq"/>
        </authorList>
    </citation>
    <scope>IDENTIFICATION</scope>
</reference>
<keyword evidence="7" id="KW-0735">Signal-anchor</keyword>
<feature type="signal peptide" evidence="11">
    <location>
        <begin position="1"/>
        <end position="25"/>
    </location>
</feature>
<evidence type="ECO:0000256" key="7">
    <source>
        <dbReference type="ARBA" id="ARBA00022968"/>
    </source>
</evidence>
<keyword evidence="8" id="KW-1133">Transmembrane helix</keyword>
<protein>
    <submittedName>
        <fullName evidence="13">Glycosyltransferase 6 domain-containing protein 1</fullName>
    </submittedName>
</protein>
<evidence type="ECO:0000256" key="5">
    <source>
        <dbReference type="ARBA" id="ARBA00022679"/>
    </source>
</evidence>
<organism evidence="12 13">
    <name type="scientific">Ceratotherium simum simum</name>
    <name type="common">Southern white rhinoceros</name>
    <dbReference type="NCBI Taxonomy" id="73337"/>
    <lineage>
        <taxon>Eukaryota</taxon>
        <taxon>Metazoa</taxon>
        <taxon>Chordata</taxon>
        <taxon>Craniata</taxon>
        <taxon>Vertebrata</taxon>
        <taxon>Euteleostomi</taxon>
        <taxon>Mammalia</taxon>
        <taxon>Eutheria</taxon>
        <taxon>Laurasiatheria</taxon>
        <taxon>Perissodactyla</taxon>
        <taxon>Rhinocerotidae</taxon>
        <taxon>Ceratotherium</taxon>
    </lineage>
</organism>
<dbReference type="RefSeq" id="XP_014637466.1">
    <property type="nucleotide sequence ID" value="XM_014781980.1"/>
</dbReference>
<dbReference type="Gene3D" id="3.90.550.10">
    <property type="entry name" value="Spore Coat Polysaccharide Biosynthesis Protein SpsA, Chain A"/>
    <property type="match status" value="1"/>
</dbReference>
<comment type="subcellular location">
    <subcellularLocation>
        <location evidence="2">Membrane</location>
        <topology evidence="2">Single-pass type II membrane protein</topology>
    </subcellularLocation>
</comment>
<evidence type="ECO:0000256" key="9">
    <source>
        <dbReference type="ARBA" id="ARBA00023136"/>
    </source>
</evidence>
<evidence type="ECO:0000256" key="6">
    <source>
        <dbReference type="ARBA" id="ARBA00022692"/>
    </source>
</evidence>
<evidence type="ECO:0000256" key="4">
    <source>
        <dbReference type="ARBA" id="ARBA00022676"/>
    </source>
</evidence>
<evidence type="ECO:0000256" key="10">
    <source>
        <dbReference type="ARBA" id="ARBA00023180"/>
    </source>
</evidence>
<evidence type="ECO:0000256" key="1">
    <source>
        <dbReference type="ARBA" id="ARBA00001936"/>
    </source>
</evidence>
<evidence type="ECO:0000256" key="2">
    <source>
        <dbReference type="ARBA" id="ARBA00004606"/>
    </source>
</evidence>
<feature type="chain" id="PRO_5046765091" evidence="11">
    <location>
        <begin position="26"/>
        <end position="309"/>
    </location>
</feature>
<dbReference type="Proteomes" id="UP000694910">
    <property type="component" value="Unplaced"/>
</dbReference>
<evidence type="ECO:0000256" key="8">
    <source>
        <dbReference type="ARBA" id="ARBA00022989"/>
    </source>
</evidence>
<evidence type="ECO:0000256" key="3">
    <source>
        <dbReference type="ARBA" id="ARBA00010413"/>
    </source>
</evidence>
<keyword evidence="5" id="KW-0808">Transferase</keyword>
<evidence type="ECO:0000313" key="13">
    <source>
        <dbReference type="RefSeq" id="XP_014637466.1"/>
    </source>
</evidence>
<dbReference type="Pfam" id="PF03414">
    <property type="entry name" value="Glyco_transf_6"/>
    <property type="match status" value="1"/>
</dbReference>
<evidence type="ECO:0000256" key="11">
    <source>
        <dbReference type="SAM" id="SignalP"/>
    </source>
</evidence>
<keyword evidence="4" id="KW-0328">Glycosyltransferase</keyword>
<dbReference type="GeneID" id="101389689"/>
<dbReference type="InterPro" id="IPR029044">
    <property type="entry name" value="Nucleotide-diphossugar_trans"/>
</dbReference>